<dbReference type="InterPro" id="IPR029039">
    <property type="entry name" value="Flavoprotein-like_sf"/>
</dbReference>
<evidence type="ECO:0000259" key="1">
    <source>
        <dbReference type="Pfam" id="PF02525"/>
    </source>
</evidence>
<keyword evidence="3" id="KW-1185">Reference proteome</keyword>
<gene>
    <name evidence="2" type="ORF">FYJ51_04145</name>
</gene>
<dbReference type="PANTHER" id="PTHR43741">
    <property type="entry name" value="FMN-DEPENDENT NADH-AZOREDUCTASE 1"/>
    <property type="match status" value="1"/>
</dbReference>
<dbReference type="InterPro" id="IPR050104">
    <property type="entry name" value="FMN-dep_NADH:Q_OxRdtase_AzoR1"/>
</dbReference>
<evidence type="ECO:0000313" key="3">
    <source>
        <dbReference type="Proteomes" id="UP000461880"/>
    </source>
</evidence>
<dbReference type="Proteomes" id="UP000461880">
    <property type="component" value="Unassembled WGS sequence"/>
</dbReference>
<proteinExistence type="predicted"/>
<comment type="caution">
    <text evidence="2">The sequence shown here is derived from an EMBL/GenBank/DDBJ whole genome shotgun (WGS) entry which is preliminary data.</text>
</comment>
<dbReference type="InterPro" id="IPR003680">
    <property type="entry name" value="Flavodoxin_fold"/>
</dbReference>
<feature type="domain" description="Flavodoxin-like fold" evidence="1">
    <location>
        <begin position="9"/>
        <end position="198"/>
    </location>
</feature>
<dbReference type="PANTHER" id="PTHR43741:SF4">
    <property type="entry name" value="FMN-DEPENDENT NADH:QUINONE OXIDOREDUCTASE"/>
    <property type="match status" value="1"/>
</dbReference>
<sequence>MLGERAVMKRVLILDSTTRTGSRTASLMDAFCSGLDPECVYTELLRLSEQNLKPLYGESLQERDRLLAEGNRTAERFRYAWQFRSADVIVIAAPFYDLSIPALLKDYIENITVEGITFSSSETGLKGECNASEMIFLTTRGGLVETGSEWELATPYLKGLCGMLGIDHFSCIAADGMDVQGIDTAARLEKASAEAKKKASEIR</sequence>
<dbReference type="EMBL" id="VUMN01000006">
    <property type="protein sequence ID" value="MSS58091.1"/>
    <property type="molecule type" value="Genomic_DNA"/>
</dbReference>
<name>A0A7X2NR69_9FIRM</name>
<dbReference type="Gene3D" id="3.40.50.360">
    <property type="match status" value="1"/>
</dbReference>
<dbReference type="SUPFAM" id="SSF52218">
    <property type="entry name" value="Flavoproteins"/>
    <property type="match status" value="1"/>
</dbReference>
<dbReference type="Pfam" id="PF02525">
    <property type="entry name" value="Flavodoxin_2"/>
    <property type="match status" value="1"/>
</dbReference>
<evidence type="ECO:0000313" key="2">
    <source>
        <dbReference type="EMBL" id="MSS58091.1"/>
    </source>
</evidence>
<organism evidence="2 3">
    <name type="scientific">Stecheria intestinalis</name>
    <dbReference type="NCBI Taxonomy" id="2606630"/>
    <lineage>
        <taxon>Bacteria</taxon>
        <taxon>Bacillati</taxon>
        <taxon>Bacillota</taxon>
        <taxon>Erysipelotrichia</taxon>
        <taxon>Erysipelotrichales</taxon>
        <taxon>Erysipelotrichaceae</taxon>
        <taxon>Stecheria</taxon>
    </lineage>
</organism>
<accession>A0A7X2NR69</accession>
<protein>
    <submittedName>
        <fullName evidence="2">Flavodoxin</fullName>
    </submittedName>
</protein>
<dbReference type="AlphaFoldDB" id="A0A7X2NR69"/>
<reference evidence="2 3" key="1">
    <citation type="submission" date="2019-08" db="EMBL/GenBank/DDBJ databases">
        <title>In-depth cultivation of the pig gut microbiome towards novel bacterial diversity and tailored functional studies.</title>
        <authorList>
            <person name="Wylensek D."/>
            <person name="Hitch T.C.A."/>
            <person name="Clavel T."/>
        </authorList>
    </citation>
    <scope>NUCLEOTIDE SEQUENCE [LARGE SCALE GENOMIC DNA]</scope>
    <source>
        <strain evidence="2 3">Oil+RF-744-GAM-WT-6</strain>
    </source>
</reference>